<organism evidence="2 3">
    <name type="scientific">Rubroshorea leprosula</name>
    <dbReference type="NCBI Taxonomy" id="152421"/>
    <lineage>
        <taxon>Eukaryota</taxon>
        <taxon>Viridiplantae</taxon>
        <taxon>Streptophyta</taxon>
        <taxon>Embryophyta</taxon>
        <taxon>Tracheophyta</taxon>
        <taxon>Spermatophyta</taxon>
        <taxon>Magnoliopsida</taxon>
        <taxon>eudicotyledons</taxon>
        <taxon>Gunneridae</taxon>
        <taxon>Pentapetalae</taxon>
        <taxon>rosids</taxon>
        <taxon>malvids</taxon>
        <taxon>Malvales</taxon>
        <taxon>Dipterocarpaceae</taxon>
        <taxon>Rubroshorea</taxon>
    </lineage>
</organism>
<protein>
    <submittedName>
        <fullName evidence="2">Uncharacterized protein</fullName>
    </submittedName>
</protein>
<accession>A0AAV5LFE1</accession>
<gene>
    <name evidence="2" type="ORF">SLEP1_g44180</name>
</gene>
<keyword evidence="1" id="KW-0472">Membrane</keyword>
<comment type="caution">
    <text evidence="2">The sequence shown here is derived from an EMBL/GenBank/DDBJ whole genome shotgun (WGS) entry which is preliminary data.</text>
</comment>
<keyword evidence="1" id="KW-1133">Transmembrane helix</keyword>
<dbReference type="Proteomes" id="UP001054252">
    <property type="component" value="Unassembled WGS sequence"/>
</dbReference>
<dbReference type="EMBL" id="BPVZ01000114">
    <property type="protein sequence ID" value="GKV35993.1"/>
    <property type="molecule type" value="Genomic_DNA"/>
</dbReference>
<name>A0AAV5LFE1_9ROSI</name>
<sequence length="41" mass="4583">MGREFQFLIYGRTGKRLLHLLAIVGVSSAANGLIILLPRRM</sequence>
<feature type="transmembrane region" description="Helical" evidence="1">
    <location>
        <begin position="17"/>
        <end position="37"/>
    </location>
</feature>
<proteinExistence type="predicted"/>
<evidence type="ECO:0000313" key="2">
    <source>
        <dbReference type="EMBL" id="GKV35993.1"/>
    </source>
</evidence>
<evidence type="ECO:0000256" key="1">
    <source>
        <dbReference type="SAM" id="Phobius"/>
    </source>
</evidence>
<keyword evidence="1" id="KW-0812">Transmembrane</keyword>
<dbReference type="AlphaFoldDB" id="A0AAV5LFE1"/>
<evidence type="ECO:0000313" key="3">
    <source>
        <dbReference type="Proteomes" id="UP001054252"/>
    </source>
</evidence>
<reference evidence="2 3" key="1">
    <citation type="journal article" date="2021" name="Commun. Biol.">
        <title>The genome of Shorea leprosula (Dipterocarpaceae) highlights the ecological relevance of drought in aseasonal tropical rainforests.</title>
        <authorList>
            <person name="Ng K.K.S."/>
            <person name="Kobayashi M.J."/>
            <person name="Fawcett J.A."/>
            <person name="Hatakeyama M."/>
            <person name="Paape T."/>
            <person name="Ng C.H."/>
            <person name="Ang C.C."/>
            <person name="Tnah L.H."/>
            <person name="Lee C.T."/>
            <person name="Nishiyama T."/>
            <person name="Sese J."/>
            <person name="O'Brien M.J."/>
            <person name="Copetti D."/>
            <person name="Mohd Noor M.I."/>
            <person name="Ong R.C."/>
            <person name="Putra M."/>
            <person name="Sireger I.Z."/>
            <person name="Indrioko S."/>
            <person name="Kosugi Y."/>
            <person name="Izuno A."/>
            <person name="Isagi Y."/>
            <person name="Lee S.L."/>
            <person name="Shimizu K.K."/>
        </authorList>
    </citation>
    <scope>NUCLEOTIDE SEQUENCE [LARGE SCALE GENOMIC DNA]</scope>
    <source>
        <strain evidence="2">214</strain>
    </source>
</reference>
<keyword evidence="3" id="KW-1185">Reference proteome</keyword>